<comment type="caution">
    <text evidence="5">The sequence shown here is derived from an EMBL/GenBank/DDBJ whole genome shotgun (WGS) entry which is preliminary data.</text>
</comment>
<dbReference type="InterPro" id="IPR013096">
    <property type="entry name" value="Cupin_2"/>
</dbReference>
<name>A0A9D2LRR7_9FIRM</name>
<protein>
    <submittedName>
        <fullName evidence="5">AraC family transcriptional regulator</fullName>
    </submittedName>
</protein>
<feature type="domain" description="HTH araC/xylS-type" evidence="4">
    <location>
        <begin position="191"/>
        <end position="289"/>
    </location>
</feature>
<dbReference type="InterPro" id="IPR020449">
    <property type="entry name" value="Tscrpt_reg_AraC-type_HTH"/>
</dbReference>
<dbReference type="PROSITE" id="PS01124">
    <property type="entry name" value="HTH_ARAC_FAMILY_2"/>
    <property type="match status" value="1"/>
</dbReference>
<dbReference type="PANTHER" id="PTHR43280:SF28">
    <property type="entry name" value="HTH-TYPE TRANSCRIPTIONAL ACTIVATOR RHAS"/>
    <property type="match status" value="1"/>
</dbReference>
<dbReference type="PRINTS" id="PR00032">
    <property type="entry name" value="HTHARAC"/>
</dbReference>
<sequence length="292" mass="34213">MKIRLNENQQETVEGLHTEFPYVLHRVELRDTKIPWHWHEELEFNYVVSGRAKVATTDKSYILHQDEACFINSNVLSIMVTEEAGKSCRIDSHLFHPVFLGGHFRSLFETKYLSPVLQNRNADLLAIRGENADERKLLKKLKHLAQIQEKNDVEFETRNILSEIWLLLIQEIKNLNYPQISARWEKKERIQTMMAFIHENYSEKLTLEEIADSALVSKRECLRCFQESIHKTPFAYLKEYRIEMAEKLLKTTELSVMEIGLRTGFSNNAYFGKTFKEVTGKTPGEYRKACPV</sequence>
<keyword evidence="2" id="KW-0238">DNA-binding</keyword>
<dbReference type="GO" id="GO:0003700">
    <property type="term" value="F:DNA-binding transcription factor activity"/>
    <property type="evidence" value="ECO:0007669"/>
    <property type="project" value="InterPro"/>
</dbReference>
<dbReference type="InterPro" id="IPR018060">
    <property type="entry name" value="HTH_AraC"/>
</dbReference>
<dbReference type="PROSITE" id="PS00041">
    <property type="entry name" value="HTH_ARAC_FAMILY_1"/>
    <property type="match status" value="1"/>
</dbReference>
<evidence type="ECO:0000256" key="1">
    <source>
        <dbReference type="ARBA" id="ARBA00023015"/>
    </source>
</evidence>
<evidence type="ECO:0000313" key="6">
    <source>
        <dbReference type="Proteomes" id="UP000823842"/>
    </source>
</evidence>
<dbReference type="Pfam" id="PF07883">
    <property type="entry name" value="Cupin_2"/>
    <property type="match status" value="1"/>
</dbReference>
<dbReference type="PANTHER" id="PTHR43280">
    <property type="entry name" value="ARAC-FAMILY TRANSCRIPTIONAL REGULATOR"/>
    <property type="match status" value="1"/>
</dbReference>
<evidence type="ECO:0000256" key="2">
    <source>
        <dbReference type="ARBA" id="ARBA00023125"/>
    </source>
</evidence>
<dbReference type="SUPFAM" id="SSF51182">
    <property type="entry name" value="RmlC-like cupins"/>
    <property type="match status" value="2"/>
</dbReference>
<dbReference type="Pfam" id="PF12833">
    <property type="entry name" value="HTH_18"/>
    <property type="match status" value="1"/>
</dbReference>
<dbReference type="AlphaFoldDB" id="A0A9D2LRR7"/>
<reference evidence="5" key="1">
    <citation type="journal article" date="2021" name="PeerJ">
        <title>Extensive microbial diversity within the chicken gut microbiome revealed by metagenomics and culture.</title>
        <authorList>
            <person name="Gilroy R."/>
            <person name="Ravi A."/>
            <person name="Getino M."/>
            <person name="Pursley I."/>
            <person name="Horton D.L."/>
            <person name="Alikhan N.F."/>
            <person name="Baker D."/>
            <person name="Gharbi K."/>
            <person name="Hall N."/>
            <person name="Watson M."/>
            <person name="Adriaenssens E.M."/>
            <person name="Foster-Nyarko E."/>
            <person name="Jarju S."/>
            <person name="Secka A."/>
            <person name="Antonio M."/>
            <person name="Oren A."/>
            <person name="Chaudhuri R.R."/>
            <person name="La Ragione R."/>
            <person name="Hildebrand F."/>
            <person name="Pallen M.J."/>
        </authorList>
    </citation>
    <scope>NUCLEOTIDE SEQUENCE</scope>
    <source>
        <strain evidence="5">ChiSjej1B19-5720</strain>
    </source>
</reference>
<evidence type="ECO:0000313" key="5">
    <source>
        <dbReference type="EMBL" id="HJB28172.1"/>
    </source>
</evidence>
<evidence type="ECO:0000256" key="3">
    <source>
        <dbReference type="ARBA" id="ARBA00023163"/>
    </source>
</evidence>
<evidence type="ECO:0000259" key="4">
    <source>
        <dbReference type="PROSITE" id="PS01124"/>
    </source>
</evidence>
<dbReference type="EMBL" id="DWYZ01000100">
    <property type="protein sequence ID" value="HJB28172.1"/>
    <property type="molecule type" value="Genomic_DNA"/>
</dbReference>
<accession>A0A9D2LRR7</accession>
<dbReference type="InterPro" id="IPR009057">
    <property type="entry name" value="Homeodomain-like_sf"/>
</dbReference>
<dbReference type="InterPro" id="IPR018062">
    <property type="entry name" value="HTH_AraC-typ_CS"/>
</dbReference>
<keyword evidence="3" id="KW-0804">Transcription</keyword>
<dbReference type="SUPFAM" id="SSF46689">
    <property type="entry name" value="Homeodomain-like"/>
    <property type="match status" value="1"/>
</dbReference>
<dbReference type="SMART" id="SM00342">
    <property type="entry name" value="HTH_ARAC"/>
    <property type="match status" value="1"/>
</dbReference>
<reference evidence="5" key="2">
    <citation type="submission" date="2021-04" db="EMBL/GenBank/DDBJ databases">
        <authorList>
            <person name="Gilroy R."/>
        </authorList>
    </citation>
    <scope>NUCLEOTIDE SEQUENCE</scope>
    <source>
        <strain evidence="5">ChiSjej1B19-5720</strain>
    </source>
</reference>
<dbReference type="CDD" id="cd02208">
    <property type="entry name" value="cupin_RmlC-like"/>
    <property type="match status" value="1"/>
</dbReference>
<gene>
    <name evidence="5" type="ORF">IAA06_05175</name>
</gene>
<dbReference type="Proteomes" id="UP000823842">
    <property type="component" value="Unassembled WGS sequence"/>
</dbReference>
<dbReference type="Gene3D" id="1.10.10.60">
    <property type="entry name" value="Homeodomain-like"/>
    <property type="match status" value="2"/>
</dbReference>
<keyword evidence="1" id="KW-0805">Transcription regulation</keyword>
<proteinExistence type="predicted"/>
<dbReference type="GO" id="GO:0043565">
    <property type="term" value="F:sequence-specific DNA binding"/>
    <property type="evidence" value="ECO:0007669"/>
    <property type="project" value="InterPro"/>
</dbReference>
<dbReference type="InterPro" id="IPR011051">
    <property type="entry name" value="RmlC_Cupin_sf"/>
</dbReference>
<dbReference type="Gene3D" id="2.60.120.10">
    <property type="entry name" value="Jelly Rolls"/>
    <property type="match status" value="1"/>
</dbReference>
<organism evidence="5 6">
    <name type="scientific">Candidatus Blautia faecavium</name>
    <dbReference type="NCBI Taxonomy" id="2838487"/>
    <lineage>
        <taxon>Bacteria</taxon>
        <taxon>Bacillati</taxon>
        <taxon>Bacillota</taxon>
        <taxon>Clostridia</taxon>
        <taxon>Lachnospirales</taxon>
        <taxon>Lachnospiraceae</taxon>
        <taxon>Blautia</taxon>
    </lineage>
</organism>
<dbReference type="InterPro" id="IPR014710">
    <property type="entry name" value="RmlC-like_jellyroll"/>
</dbReference>